<organism evidence="2 3">
    <name type="scientific">Pichia membranifaciens NRRL Y-2026</name>
    <dbReference type="NCBI Taxonomy" id="763406"/>
    <lineage>
        <taxon>Eukaryota</taxon>
        <taxon>Fungi</taxon>
        <taxon>Dikarya</taxon>
        <taxon>Ascomycota</taxon>
        <taxon>Saccharomycotina</taxon>
        <taxon>Pichiomycetes</taxon>
        <taxon>Pichiales</taxon>
        <taxon>Pichiaceae</taxon>
        <taxon>Pichia</taxon>
    </lineage>
</organism>
<proteinExistence type="predicted"/>
<sequence>MACGCSSTKNVVEPQSPQTDSCGCSQPAKEISQCSCAKKCQCENGCKCSSCADDKSVCVCPTPKCVCPGACGCGHCADVASSARQTACAC</sequence>
<gene>
    <name evidence="2" type="ORF">PICMEDRAFT_18007</name>
</gene>
<dbReference type="GeneID" id="30178533"/>
<evidence type="ECO:0000313" key="3">
    <source>
        <dbReference type="Proteomes" id="UP000094455"/>
    </source>
</evidence>
<evidence type="ECO:0000256" key="1">
    <source>
        <dbReference type="SAM" id="MobiDB-lite"/>
    </source>
</evidence>
<dbReference type="EMBL" id="KV454006">
    <property type="protein sequence ID" value="ODQ44591.1"/>
    <property type="molecule type" value="Genomic_DNA"/>
</dbReference>
<keyword evidence="3" id="KW-1185">Reference proteome</keyword>
<evidence type="ECO:0000313" key="2">
    <source>
        <dbReference type="EMBL" id="ODQ44591.1"/>
    </source>
</evidence>
<dbReference type="Proteomes" id="UP000094455">
    <property type="component" value="Unassembled WGS sequence"/>
</dbReference>
<feature type="region of interest" description="Disordered" evidence="1">
    <location>
        <begin position="1"/>
        <end position="22"/>
    </location>
</feature>
<accession>A0A1E3NEN7</accession>
<dbReference type="RefSeq" id="XP_019015704.1">
    <property type="nucleotide sequence ID" value="XM_019161846.1"/>
</dbReference>
<evidence type="ECO:0008006" key="4">
    <source>
        <dbReference type="Google" id="ProtNLM"/>
    </source>
</evidence>
<protein>
    <recommendedName>
        <fullName evidence="4">Metallothionein</fullName>
    </recommendedName>
</protein>
<dbReference type="AlphaFoldDB" id="A0A1E3NEN7"/>
<reference evidence="2 3" key="1">
    <citation type="journal article" date="2016" name="Proc. Natl. Acad. Sci. U.S.A.">
        <title>Comparative genomics of biotechnologically important yeasts.</title>
        <authorList>
            <person name="Riley R."/>
            <person name="Haridas S."/>
            <person name="Wolfe K.H."/>
            <person name="Lopes M.R."/>
            <person name="Hittinger C.T."/>
            <person name="Goeker M."/>
            <person name="Salamov A.A."/>
            <person name="Wisecaver J.H."/>
            <person name="Long T.M."/>
            <person name="Calvey C.H."/>
            <person name="Aerts A.L."/>
            <person name="Barry K.W."/>
            <person name="Choi C."/>
            <person name="Clum A."/>
            <person name="Coughlan A.Y."/>
            <person name="Deshpande S."/>
            <person name="Douglass A.P."/>
            <person name="Hanson S.J."/>
            <person name="Klenk H.-P."/>
            <person name="LaButti K.M."/>
            <person name="Lapidus A."/>
            <person name="Lindquist E.A."/>
            <person name="Lipzen A.M."/>
            <person name="Meier-Kolthoff J.P."/>
            <person name="Ohm R.A."/>
            <person name="Otillar R.P."/>
            <person name="Pangilinan J.L."/>
            <person name="Peng Y."/>
            <person name="Rokas A."/>
            <person name="Rosa C.A."/>
            <person name="Scheuner C."/>
            <person name="Sibirny A.A."/>
            <person name="Slot J.C."/>
            <person name="Stielow J.B."/>
            <person name="Sun H."/>
            <person name="Kurtzman C.P."/>
            <person name="Blackwell M."/>
            <person name="Grigoriev I.V."/>
            <person name="Jeffries T.W."/>
        </authorList>
    </citation>
    <scope>NUCLEOTIDE SEQUENCE [LARGE SCALE GENOMIC DNA]</scope>
    <source>
        <strain evidence="2 3">NRRL Y-2026</strain>
    </source>
</reference>
<name>A0A1E3NEN7_9ASCO</name>